<dbReference type="InterPro" id="IPR001708">
    <property type="entry name" value="YidC/ALB3/OXA1/COX18"/>
</dbReference>
<feature type="transmembrane region" description="Helical" evidence="5">
    <location>
        <begin position="222"/>
        <end position="241"/>
    </location>
</feature>
<dbReference type="AlphaFoldDB" id="A0A914ACP1"/>
<dbReference type="GO" id="GO:0032979">
    <property type="term" value="P:protein insertion into mitochondrial inner membrane from matrix"/>
    <property type="evidence" value="ECO:0007669"/>
    <property type="project" value="TreeGrafter"/>
</dbReference>
<dbReference type="GeneID" id="119731965"/>
<dbReference type="RefSeq" id="XP_038061231.1">
    <property type="nucleotide sequence ID" value="XM_038205303.1"/>
</dbReference>
<evidence type="ECO:0000256" key="4">
    <source>
        <dbReference type="ARBA" id="ARBA00023136"/>
    </source>
</evidence>
<keyword evidence="7" id="KW-1185">Reference proteome</keyword>
<evidence type="ECO:0000313" key="6">
    <source>
        <dbReference type="EnsemblMetazoa" id="XP_038061231.1"/>
    </source>
</evidence>
<evidence type="ECO:0000256" key="1">
    <source>
        <dbReference type="ARBA" id="ARBA00004141"/>
    </source>
</evidence>
<keyword evidence="2 5" id="KW-0812">Transmembrane</keyword>
<evidence type="ECO:0000256" key="3">
    <source>
        <dbReference type="ARBA" id="ARBA00022989"/>
    </source>
</evidence>
<dbReference type="GO" id="GO:0033617">
    <property type="term" value="P:mitochondrial respiratory chain complex IV assembly"/>
    <property type="evidence" value="ECO:0007669"/>
    <property type="project" value="TreeGrafter"/>
</dbReference>
<evidence type="ECO:0000256" key="2">
    <source>
        <dbReference type="ARBA" id="ARBA00022692"/>
    </source>
</evidence>
<reference evidence="6" key="1">
    <citation type="submission" date="2022-11" db="UniProtKB">
        <authorList>
            <consortium name="EnsemblMetazoa"/>
        </authorList>
    </citation>
    <scope>IDENTIFICATION</scope>
</reference>
<evidence type="ECO:0000256" key="5">
    <source>
        <dbReference type="SAM" id="Phobius"/>
    </source>
</evidence>
<dbReference type="PANTHER" id="PTHR12428:SF65">
    <property type="entry name" value="CYTOCHROME C OXIDASE ASSEMBLY PROTEIN COX18, MITOCHONDRIAL"/>
    <property type="match status" value="1"/>
</dbReference>
<dbReference type="OrthoDB" id="2148490at2759"/>
<sequence>MALTRLIRSSLTDGRILYHCQLSSLQRCISAAEPTLVFSCLNHWRIRSHKQLHHRTFSHLTRSHDCLTNSNLPSCRTALTYLYHPATLPTVPSLVIQRRCINVANTSSSSYMPTPVECSYEFLEHIHETLTLPWWLTILVTTFLLRGALVLPFSILQQRVLAKIENVQPQINTHAEHMKQQVALKAKELNWSQKEMANVYSQQVKFMVTRLHFDNKCQSRKIFYVGLVQMGVWSSLTMAIGQMTGKYPELFSTEMDVDFLPELATQGALWFSDLTQFDLAIPIMLGVVNLALVEMWSLRRGPLTLLQHRLVNWFRLLSLGMVPIATMMPAALSFFWLSSSLVGLGQFALLRWPAFRRLVDIPPSPSEMKHPLQEMKQAFRVRYFSKKMF</sequence>
<feature type="transmembrane region" description="Helical" evidence="5">
    <location>
        <begin position="310"/>
        <end position="328"/>
    </location>
</feature>
<comment type="subcellular location">
    <subcellularLocation>
        <location evidence="1">Membrane</location>
        <topology evidence="1">Multi-pass membrane protein</topology>
    </subcellularLocation>
</comment>
<feature type="transmembrane region" description="Helical" evidence="5">
    <location>
        <begin position="134"/>
        <end position="156"/>
    </location>
</feature>
<organism evidence="6 7">
    <name type="scientific">Patiria miniata</name>
    <name type="common">Bat star</name>
    <name type="synonym">Asterina miniata</name>
    <dbReference type="NCBI Taxonomy" id="46514"/>
    <lineage>
        <taxon>Eukaryota</taxon>
        <taxon>Metazoa</taxon>
        <taxon>Echinodermata</taxon>
        <taxon>Eleutherozoa</taxon>
        <taxon>Asterozoa</taxon>
        <taxon>Asteroidea</taxon>
        <taxon>Valvatacea</taxon>
        <taxon>Valvatida</taxon>
        <taxon>Asterinidae</taxon>
        <taxon>Patiria</taxon>
    </lineage>
</organism>
<evidence type="ECO:0008006" key="8">
    <source>
        <dbReference type="Google" id="ProtNLM"/>
    </source>
</evidence>
<dbReference type="OMA" id="PFAVWQQ"/>
<dbReference type="GO" id="GO:0005743">
    <property type="term" value="C:mitochondrial inner membrane"/>
    <property type="evidence" value="ECO:0007669"/>
    <property type="project" value="TreeGrafter"/>
</dbReference>
<name>A0A914ACP1_PATMI</name>
<keyword evidence="4 5" id="KW-0472">Membrane</keyword>
<proteinExistence type="predicted"/>
<protein>
    <recommendedName>
        <fullName evidence="8">Mitochondrial inner membrane protein COX18</fullName>
    </recommendedName>
</protein>
<accession>A0A914ACP1</accession>
<feature type="transmembrane region" description="Helical" evidence="5">
    <location>
        <begin position="279"/>
        <end position="298"/>
    </location>
</feature>
<evidence type="ECO:0000313" key="7">
    <source>
        <dbReference type="Proteomes" id="UP000887568"/>
    </source>
</evidence>
<dbReference type="GO" id="GO:0032977">
    <property type="term" value="F:membrane insertase activity"/>
    <property type="evidence" value="ECO:0007669"/>
    <property type="project" value="InterPro"/>
</dbReference>
<dbReference type="CDD" id="cd20069">
    <property type="entry name" value="5TM_Oxa1-like"/>
    <property type="match status" value="1"/>
</dbReference>
<dbReference type="Proteomes" id="UP000887568">
    <property type="component" value="Unplaced"/>
</dbReference>
<dbReference type="PANTHER" id="PTHR12428">
    <property type="entry name" value="OXA1"/>
    <property type="match status" value="1"/>
</dbReference>
<dbReference type="EnsemblMetazoa" id="XM_038205303.1">
    <property type="protein sequence ID" value="XP_038061231.1"/>
    <property type="gene ID" value="LOC119731965"/>
</dbReference>
<keyword evidence="3 5" id="KW-1133">Transmembrane helix</keyword>